<dbReference type="PANTHER" id="PTHR21666:SF288">
    <property type="entry name" value="CELL DIVISION PROTEIN YTFB"/>
    <property type="match status" value="1"/>
</dbReference>
<evidence type="ECO:0000256" key="4">
    <source>
        <dbReference type="ARBA" id="ARBA00022801"/>
    </source>
</evidence>
<comment type="cofactor">
    <cofactor evidence="1">
        <name>Zn(2+)</name>
        <dbReference type="ChEBI" id="CHEBI:29105"/>
    </cofactor>
</comment>
<keyword evidence="5" id="KW-0862">Zinc</keyword>
<evidence type="ECO:0000256" key="7">
    <source>
        <dbReference type="SAM" id="Phobius"/>
    </source>
</evidence>
<organism evidence="10 12">
    <name type="scientific">Neoehrlichia mikurensis</name>
    <dbReference type="NCBI Taxonomy" id="89586"/>
    <lineage>
        <taxon>Bacteria</taxon>
        <taxon>Pseudomonadati</taxon>
        <taxon>Pseudomonadota</taxon>
        <taxon>Alphaproteobacteria</taxon>
        <taxon>Rickettsiales</taxon>
        <taxon>Anaplasmataceae</taxon>
        <taxon>Candidatus Neoehrlichia</taxon>
    </lineage>
</organism>
<evidence type="ECO:0000256" key="6">
    <source>
        <dbReference type="ARBA" id="ARBA00023049"/>
    </source>
</evidence>
<keyword evidence="3" id="KW-0479">Metal-binding</keyword>
<dbReference type="Pfam" id="PF19425">
    <property type="entry name" value="Csd3_N2"/>
    <property type="match status" value="1"/>
</dbReference>
<dbReference type="PANTHER" id="PTHR21666">
    <property type="entry name" value="PEPTIDASE-RELATED"/>
    <property type="match status" value="1"/>
</dbReference>
<evidence type="ECO:0000259" key="8">
    <source>
        <dbReference type="Pfam" id="PF01551"/>
    </source>
</evidence>
<keyword evidence="2" id="KW-0645">Protease</keyword>
<evidence type="ECO:0000256" key="1">
    <source>
        <dbReference type="ARBA" id="ARBA00001947"/>
    </source>
</evidence>
<accession>A0A9Q9BVF4</accession>
<keyword evidence="4" id="KW-0378">Hydrolase</keyword>
<keyword evidence="7" id="KW-0472">Membrane</keyword>
<name>A0A9Q9BVF4_9RICK</name>
<dbReference type="EMBL" id="CP089285">
    <property type="protein sequence ID" value="UTO56594.1"/>
    <property type="molecule type" value="Genomic_DNA"/>
</dbReference>
<feature type="transmembrane region" description="Helical" evidence="7">
    <location>
        <begin position="12"/>
        <end position="35"/>
    </location>
</feature>
<evidence type="ECO:0000256" key="5">
    <source>
        <dbReference type="ARBA" id="ARBA00022833"/>
    </source>
</evidence>
<dbReference type="InterPro" id="IPR045834">
    <property type="entry name" value="Csd3_N2"/>
</dbReference>
<protein>
    <submittedName>
        <fullName evidence="10">M23 family metallopeptidase</fullName>
    </submittedName>
</protein>
<feature type="domain" description="M23ase beta-sheet core" evidence="8">
    <location>
        <begin position="293"/>
        <end position="390"/>
    </location>
</feature>
<dbReference type="Proteomes" id="UP001059822">
    <property type="component" value="Chromosome"/>
</dbReference>
<dbReference type="AlphaFoldDB" id="A0A9Q9BVF4"/>
<evidence type="ECO:0000313" key="12">
    <source>
        <dbReference type="Proteomes" id="UP001059822"/>
    </source>
</evidence>
<dbReference type="CDD" id="cd12797">
    <property type="entry name" value="M23_peptidase"/>
    <property type="match status" value="1"/>
</dbReference>
<dbReference type="GO" id="GO:0046872">
    <property type="term" value="F:metal ion binding"/>
    <property type="evidence" value="ECO:0007669"/>
    <property type="project" value="UniProtKB-KW"/>
</dbReference>
<evidence type="ECO:0000313" key="13">
    <source>
        <dbReference type="Proteomes" id="UP001059985"/>
    </source>
</evidence>
<sequence>MLIKNKPVIQLLMNLSMYFITIFFMVFIVLSIPAVKVLSKVPESPSHEKVIKNINIPYIAKPNIYRFSINAGDNMIGVLRKAGLSVKEANRIIYPMQKVHNVNKLKIHDKVTIKINEHNCVEYVLINTQSSMRSIKIYRDNKGNYNSQTVDNVREKRIVRASDTIKSSLFASAIEQGLSYSIIMNLIKLYGNGIDLQREIVAGSKFDVLFERYFDKSGRPITDGKILYASLKTNNKNISLYRHLFKNGTEGYFDSKGNGIQKIMLKHPIDSNRVFYISSKFGVRQHPIYGYSRFHKGVDYAVPIGTPILAAGDGVIEFVGVKGGYGKYIRIRHNRFYSTAYAHISDVYQGIRKGLPVRQGQVIAYVGNTGLSTGPHLHYEVLYKGQQIDPQKVHIAKEIVKIPESELPSFQLTMNDIRRTLKNTPYVTEFAMMNRKKKG</sequence>
<feature type="domain" description="Csd3-like second N-terminal" evidence="9">
    <location>
        <begin position="162"/>
        <end position="281"/>
    </location>
</feature>
<dbReference type="Pfam" id="PF01551">
    <property type="entry name" value="Peptidase_M23"/>
    <property type="match status" value="1"/>
</dbReference>
<dbReference type="RefSeq" id="WP_218193799.1">
    <property type="nucleotide sequence ID" value="NZ_CP054597.1"/>
</dbReference>
<dbReference type="GO" id="GO:0004222">
    <property type="term" value="F:metalloendopeptidase activity"/>
    <property type="evidence" value="ECO:0007669"/>
    <property type="project" value="TreeGrafter"/>
</dbReference>
<keyword evidence="13" id="KW-1185">Reference proteome</keyword>
<dbReference type="InterPro" id="IPR050570">
    <property type="entry name" value="Cell_wall_metabolism_enzyme"/>
</dbReference>
<dbReference type="InterPro" id="IPR016047">
    <property type="entry name" value="M23ase_b-sheet_dom"/>
</dbReference>
<dbReference type="Proteomes" id="UP001059985">
    <property type="component" value="Chromosome"/>
</dbReference>
<dbReference type="GO" id="GO:0006508">
    <property type="term" value="P:proteolysis"/>
    <property type="evidence" value="ECO:0007669"/>
    <property type="project" value="UniProtKB-KW"/>
</dbReference>
<keyword evidence="7" id="KW-0812">Transmembrane</keyword>
<reference evidence="10" key="1">
    <citation type="journal article" date="2022" name="Microorganisms">
        <title>Assembly and Comparison of Ca. Neoehrlichia mikurensis Genomes.</title>
        <authorList>
            <person name="Azagi T."/>
            <person name="Dirks R.P."/>
            <person name="Yebra-Pimentel E.S."/>
            <person name="Schaap P.J."/>
            <person name="Koehorst J.J."/>
            <person name="Esser H.J."/>
            <person name="Sprong H."/>
        </authorList>
    </citation>
    <scope>NUCLEOTIDE SEQUENCE</scope>
    <source>
        <strain evidence="11">18-2804</strain>
        <strain evidence="10">18-2837</strain>
    </source>
</reference>
<evidence type="ECO:0000259" key="9">
    <source>
        <dbReference type="Pfam" id="PF19425"/>
    </source>
</evidence>
<evidence type="ECO:0000256" key="3">
    <source>
        <dbReference type="ARBA" id="ARBA00022723"/>
    </source>
</evidence>
<evidence type="ECO:0000313" key="10">
    <source>
        <dbReference type="EMBL" id="UTO55676.1"/>
    </source>
</evidence>
<dbReference type="EMBL" id="CP089286">
    <property type="protein sequence ID" value="UTO55676.1"/>
    <property type="molecule type" value="Genomic_DNA"/>
</dbReference>
<keyword evidence="7" id="KW-1133">Transmembrane helix</keyword>
<keyword evidence="6" id="KW-0482">Metalloprotease</keyword>
<proteinExistence type="predicted"/>
<gene>
    <name evidence="11" type="ORF">LUA81_01130</name>
    <name evidence="10" type="ORF">LUA82_01140</name>
</gene>
<evidence type="ECO:0000313" key="11">
    <source>
        <dbReference type="EMBL" id="UTO56594.1"/>
    </source>
</evidence>
<evidence type="ECO:0000256" key="2">
    <source>
        <dbReference type="ARBA" id="ARBA00022670"/>
    </source>
</evidence>